<evidence type="ECO:0000313" key="5">
    <source>
        <dbReference type="Proteomes" id="UP000298663"/>
    </source>
</evidence>
<dbReference type="PANTHER" id="PTHR14215:SF0">
    <property type="entry name" value="WH2 DOMAIN-CONTAINING PROTEIN"/>
    <property type="match status" value="1"/>
</dbReference>
<evidence type="ECO:0000313" key="4">
    <source>
        <dbReference type="EMBL" id="TKR96005.1"/>
    </source>
</evidence>
<evidence type="ECO:0000256" key="2">
    <source>
        <dbReference type="SAM" id="MobiDB-lite"/>
    </source>
</evidence>
<keyword evidence="3" id="KW-0472">Membrane</keyword>
<keyword evidence="3" id="KW-1133">Transmembrane helix</keyword>
<sequence length="327" mass="36514">MCDVYHWSRHDYRLAVQSRLARRLSLIIVILPLLSVEDRSMTLMFAFVLRTVLLLSQSTVFFVFSQLLFAGRCFEWLLLLLDGFMFGLQLGAWELDLCCSIASNFLRHDNITGFEQAMVVSDLACVSRFTLLFLRIIITGVGQKQGTRGRHCNKIEARRRFNKEELNIYDVVKADIVTEMELVHKKLDNVMTELRKQLIAQPMPPAAPAAPAPPTRAGPPPPPPPPPPPAFFAPRPVEIKVAKKMAAKSNETRNTARAIDMSEVLKEMGNVTLRRVSRSPGGTPRRASLPNGVKIADLVDRGRKEILAKARASRRLSVTSFGAGDVV</sequence>
<dbReference type="STRING" id="34508.A0A4V6A6S7"/>
<reference evidence="4 5" key="1">
    <citation type="journal article" date="2015" name="Genome Biol.">
        <title>Comparative genomics of Steinernema reveals deeply conserved gene regulatory networks.</title>
        <authorList>
            <person name="Dillman A.R."/>
            <person name="Macchietto M."/>
            <person name="Porter C.F."/>
            <person name="Rogers A."/>
            <person name="Williams B."/>
            <person name="Antoshechkin I."/>
            <person name="Lee M.M."/>
            <person name="Goodwin Z."/>
            <person name="Lu X."/>
            <person name="Lewis E.E."/>
            <person name="Goodrich-Blair H."/>
            <person name="Stock S.P."/>
            <person name="Adams B.J."/>
            <person name="Sternberg P.W."/>
            <person name="Mortazavi A."/>
        </authorList>
    </citation>
    <scope>NUCLEOTIDE SEQUENCE [LARGE SCALE GENOMIC DNA]</scope>
    <source>
        <strain evidence="4 5">ALL</strain>
    </source>
</reference>
<dbReference type="PANTHER" id="PTHR14215">
    <property type="entry name" value="PROTEIN OF UNKNOWN FUNCTION DUF729"/>
    <property type="match status" value="1"/>
</dbReference>
<accession>A0A4V6A6S7</accession>
<keyword evidence="5" id="KW-1185">Reference proteome</keyword>
<name>A0A4V6A6S7_STECR</name>
<feature type="compositionally biased region" description="Pro residues" evidence="2">
    <location>
        <begin position="203"/>
        <end position="231"/>
    </location>
</feature>
<organism evidence="4 5">
    <name type="scientific">Steinernema carpocapsae</name>
    <name type="common">Entomopathogenic nematode</name>
    <dbReference type="NCBI Taxonomy" id="34508"/>
    <lineage>
        <taxon>Eukaryota</taxon>
        <taxon>Metazoa</taxon>
        <taxon>Ecdysozoa</taxon>
        <taxon>Nematoda</taxon>
        <taxon>Chromadorea</taxon>
        <taxon>Rhabditida</taxon>
        <taxon>Tylenchina</taxon>
        <taxon>Panagrolaimomorpha</taxon>
        <taxon>Strongyloidoidea</taxon>
        <taxon>Steinernematidae</taxon>
        <taxon>Steinernema</taxon>
    </lineage>
</organism>
<feature type="transmembrane region" description="Helical" evidence="3">
    <location>
        <begin position="76"/>
        <end position="93"/>
    </location>
</feature>
<dbReference type="EMBL" id="AZBU02000002">
    <property type="protein sequence ID" value="TKR96005.1"/>
    <property type="molecule type" value="Genomic_DNA"/>
</dbReference>
<proteinExistence type="inferred from homology"/>
<dbReference type="AlphaFoldDB" id="A0A4V6A6S7"/>
<gene>
    <name evidence="4" type="ORF">L596_010088</name>
</gene>
<evidence type="ECO:0000256" key="3">
    <source>
        <dbReference type="SAM" id="Phobius"/>
    </source>
</evidence>
<dbReference type="Proteomes" id="UP000298663">
    <property type="component" value="Unassembled WGS sequence"/>
</dbReference>
<dbReference type="OrthoDB" id="2133332at2759"/>
<keyword evidence="3" id="KW-0812">Transmembrane</keyword>
<reference evidence="4 5" key="2">
    <citation type="journal article" date="2019" name="G3 (Bethesda)">
        <title>Hybrid Assembly of the Genome of the Entomopathogenic Nematode Steinernema carpocapsae Identifies the X-Chromosome.</title>
        <authorList>
            <person name="Serra L."/>
            <person name="Macchietto M."/>
            <person name="Macias-Munoz A."/>
            <person name="McGill C.J."/>
            <person name="Rodriguez I.M."/>
            <person name="Rodriguez B."/>
            <person name="Murad R."/>
            <person name="Mortazavi A."/>
        </authorList>
    </citation>
    <scope>NUCLEOTIDE SEQUENCE [LARGE SCALE GENOMIC DNA]</scope>
    <source>
        <strain evidence="4 5">ALL</strain>
    </source>
</reference>
<feature type="transmembrane region" description="Helical" evidence="3">
    <location>
        <begin position="42"/>
        <end position="64"/>
    </location>
</feature>
<dbReference type="InterPro" id="IPR007972">
    <property type="entry name" value="Mtfr1"/>
</dbReference>
<comment type="caution">
    <text evidence="4">The sequence shown here is derived from an EMBL/GenBank/DDBJ whole genome shotgun (WGS) entry which is preliminary data.</text>
</comment>
<feature type="region of interest" description="Disordered" evidence="2">
    <location>
        <begin position="203"/>
        <end position="233"/>
    </location>
</feature>
<comment type="similarity">
    <text evidence="1">Belongs to the MTFR1 family.</text>
</comment>
<protein>
    <submittedName>
        <fullName evidence="4">Uncharacterized protein</fullName>
    </submittedName>
</protein>
<feature type="transmembrane region" description="Helical" evidence="3">
    <location>
        <begin position="20"/>
        <end position="36"/>
    </location>
</feature>
<evidence type="ECO:0000256" key="1">
    <source>
        <dbReference type="ARBA" id="ARBA00005807"/>
    </source>
</evidence>